<dbReference type="PANTHER" id="PTHR43205">
    <property type="entry name" value="PROSTAGLANDIN REDUCTASE"/>
    <property type="match status" value="1"/>
</dbReference>
<comment type="caution">
    <text evidence="4">The sequence shown here is derived from an EMBL/GenBank/DDBJ whole genome shotgun (WGS) entry which is preliminary data.</text>
</comment>
<keyword evidence="1" id="KW-0560">Oxidoreductase</keyword>
<feature type="region of interest" description="Disordered" evidence="2">
    <location>
        <begin position="1"/>
        <end position="24"/>
    </location>
</feature>
<dbReference type="InterPro" id="IPR041694">
    <property type="entry name" value="ADH_N_2"/>
</dbReference>
<name>A0A554RX84_9ACTN</name>
<dbReference type="InterPro" id="IPR020843">
    <property type="entry name" value="ER"/>
</dbReference>
<keyword evidence="5" id="KW-1185">Reference proteome</keyword>
<dbReference type="PANTHER" id="PTHR43205:SF7">
    <property type="entry name" value="PROSTAGLANDIN REDUCTASE 1"/>
    <property type="match status" value="1"/>
</dbReference>
<evidence type="ECO:0000313" key="5">
    <source>
        <dbReference type="Proteomes" id="UP000316988"/>
    </source>
</evidence>
<dbReference type="Gene3D" id="3.90.180.10">
    <property type="entry name" value="Medium-chain alcohol dehydrogenases, catalytic domain"/>
    <property type="match status" value="1"/>
</dbReference>
<evidence type="ECO:0000313" key="4">
    <source>
        <dbReference type="EMBL" id="TSD58708.1"/>
    </source>
</evidence>
<dbReference type="InterPro" id="IPR036291">
    <property type="entry name" value="NAD(P)-bd_dom_sf"/>
</dbReference>
<evidence type="ECO:0000256" key="2">
    <source>
        <dbReference type="SAM" id="MobiDB-lite"/>
    </source>
</evidence>
<dbReference type="Gene3D" id="3.40.50.720">
    <property type="entry name" value="NAD(P)-binding Rossmann-like Domain"/>
    <property type="match status" value="1"/>
</dbReference>
<feature type="compositionally biased region" description="Polar residues" evidence="2">
    <location>
        <begin position="1"/>
        <end position="15"/>
    </location>
</feature>
<dbReference type="EMBL" id="VLNT01000012">
    <property type="protein sequence ID" value="TSD58708.1"/>
    <property type="molecule type" value="Genomic_DNA"/>
</dbReference>
<dbReference type="Pfam" id="PF16884">
    <property type="entry name" value="ADH_N_2"/>
    <property type="match status" value="1"/>
</dbReference>
<dbReference type="GO" id="GO:0016628">
    <property type="term" value="F:oxidoreductase activity, acting on the CH-CH group of donors, NAD or NADP as acceptor"/>
    <property type="evidence" value="ECO:0007669"/>
    <property type="project" value="InterPro"/>
</dbReference>
<dbReference type="AlphaFoldDB" id="A0A554RX84"/>
<dbReference type="Proteomes" id="UP000316988">
    <property type="component" value="Unassembled WGS sequence"/>
</dbReference>
<gene>
    <name evidence="4" type="ORF">FNM00_13700</name>
</gene>
<dbReference type="CDD" id="cd05288">
    <property type="entry name" value="PGDH"/>
    <property type="match status" value="1"/>
</dbReference>
<sequence>MSGVTTTTQQITLAQRPTGLPDDSTWSLDTVELPDPEDGQFLVRIDHISLDPAMRGWLNDVRSYVPPVQIGAVMRAGATGRVVTSRHPDFAEGDAVTGTFGVTEYAISDGTGVSRIDLDVADAPTWLGALGMPGITAYFGLTDVGELHEGDTVVISAAAGAVGSVAGQIAKARGCRVIGIAGGPEKTAWLREIGFDEAIDYKNENVFKRLRAVAPDGIDIYFDNVGGDILDAALANLRRGARVVICGAISQYNAESLPPGPSRYMSLLVFRARMQGFVVFDYEDRYPEAIDAIGAMITEGSLQARETVVDGGVAAFGDTLLGLFRGDNTGKLVLRVD</sequence>
<accession>A0A554RX84</accession>
<reference evidence="4 5" key="1">
    <citation type="submission" date="2019-07" db="EMBL/GenBank/DDBJ databases">
        <authorList>
            <person name="Zhao L.H."/>
        </authorList>
    </citation>
    <scope>NUCLEOTIDE SEQUENCE [LARGE SCALE GENOMIC DNA]</scope>
    <source>
        <strain evidence="4 5">Co35</strain>
    </source>
</reference>
<evidence type="ECO:0000256" key="1">
    <source>
        <dbReference type="ARBA" id="ARBA00023002"/>
    </source>
</evidence>
<dbReference type="SUPFAM" id="SSF50129">
    <property type="entry name" value="GroES-like"/>
    <property type="match status" value="1"/>
</dbReference>
<dbReference type="SUPFAM" id="SSF51735">
    <property type="entry name" value="NAD(P)-binding Rossmann-fold domains"/>
    <property type="match status" value="1"/>
</dbReference>
<proteinExistence type="predicted"/>
<organism evidence="4 5">
    <name type="scientific">Aeromicrobium piscarium</name>
    <dbReference type="NCBI Taxonomy" id="2590901"/>
    <lineage>
        <taxon>Bacteria</taxon>
        <taxon>Bacillati</taxon>
        <taxon>Actinomycetota</taxon>
        <taxon>Actinomycetes</taxon>
        <taxon>Propionibacteriales</taxon>
        <taxon>Nocardioidaceae</taxon>
        <taxon>Aeromicrobium</taxon>
    </lineage>
</organism>
<dbReference type="InterPro" id="IPR045010">
    <property type="entry name" value="MDR_fam"/>
</dbReference>
<dbReference type="FunFam" id="3.40.50.720:FF:000121">
    <property type="entry name" value="Prostaglandin reductase 2"/>
    <property type="match status" value="1"/>
</dbReference>
<dbReference type="Pfam" id="PF00107">
    <property type="entry name" value="ADH_zinc_N"/>
    <property type="match status" value="1"/>
</dbReference>
<dbReference type="SMART" id="SM00829">
    <property type="entry name" value="PKS_ER"/>
    <property type="match status" value="1"/>
</dbReference>
<dbReference type="InterPro" id="IPR011032">
    <property type="entry name" value="GroES-like_sf"/>
</dbReference>
<dbReference type="OrthoDB" id="9805663at2"/>
<evidence type="ECO:0000259" key="3">
    <source>
        <dbReference type="SMART" id="SM00829"/>
    </source>
</evidence>
<protein>
    <submittedName>
        <fullName evidence="4">NADP-dependent oxidoreductase</fullName>
    </submittedName>
</protein>
<feature type="domain" description="Enoyl reductase (ER)" evidence="3">
    <location>
        <begin position="19"/>
        <end position="334"/>
    </location>
</feature>
<dbReference type="InterPro" id="IPR013149">
    <property type="entry name" value="ADH-like_C"/>
</dbReference>